<evidence type="ECO:0000313" key="2">
    <source>
        <dbReference type="EMBL" id="TDE16250.1"/>
    </source>
</evidence>
<keyword evidence="2" id="KW-0378">Hydrolase</keyword>
<dbReference type="AlphaFoldDB" id="A0A4R5DV69"/>
<dbReference type="Pfam" id="PF05685">
    <property type="entry name" value="Uma2"/>
    <property type="match status" value="1"/>
</dbReference>
<dbReference type="PANTHER" id="PTHR34107">
    <property type="entry name" value="SLL0198 PROTEIN-RELATED"/>
    <property type="match status" value="1"/>
</dbReference>
<proteinExistence type="predicted"/>
<dbReference type="InterPro" id="IPR011335">
    <property type="entry name" value="Restrct_endonuc-II-like"/>
</dbReference>
<accession>A0A4R5DV69</accession>
<dbReference type="SUPFAM" id="SSF52980">
    <property type="entry name" value="Restriction endonuclease-like"/>
    <property type="match status" value="1"/>
</dbReference>
<dbReference type="GO" id="GO:0004519">
    <property type="term" value="F:endonuclease activity"/>
    <property type="evidence" value="ECO:0007669"/>
    <property type="project" value="UniProtKB-KW"/>
</dbReference>
<evidence type="ECO:0000259" key="1">
    <source>
        <dbReference type="Pfam" id="PF05685"/>
    </source>
</evidence>
<dbReference type="PANTHER" id="PTHR34107:SF4">
    <property type="entry name" value="SLL1222 PROTEIN"/>
    <property type="match status" value="1"/>
</dbReference>
<keyword evidence="3" id="KW-1185">Reference proteome</keyword>
<name>A0A4R5DV69_9BACT</name>
<keyword evidence="2" id="KW-0255">Endonuclease</keyword>
<sequence length="220" mass="25502">MQPELVNKLLDEPNVAFIIEKIQVALANEAERRKAFYDWIKEDQKAEFINGEIIMHSPVKRSHLNVVGNLFRLLSVYVISHDLGQVDSEKALISLSRNDYEPDICFWGKEKASHFHVNQMQHPAPDLIVEVLSRGTEERDRGVKFKDYAAHGVTEYWIVDPIRETVEKYLLDIEVMEYEPQMPVNPKQYISSDAVQGFTIPFRAIFDQKINLDVLQSLMK</sequence>
<organism evidence="2 3">
    <name type="scientific">Dyadobacter psychrotolerans</name>
    <dbReference type="NCBI Taxonomy" id="2541721"/>
    <lineage>
        <taxon>Bacteria</taxon>
        <taxon>Pseudomonadati</taxon>
        <taxon>Bacteroidota</taxon>
        <taxon>Cytophagia</taxon>
        <taxon>Cytophagales</taxon>
        <taxon>Spirosomataceae</taxon>
        <taxon>Dyadobacter</taxon>
    </lineage>
</organism>
<protein>
    <submittedName>
        <fullName evidence="2">Uma2 family endonuclease</fullName>
    </submittedName>
</protein>
<dbReference type="InterPro" id="IPR012296">
    <property type="entry name" value="Nuclease_put_TT1808"/>
</dbReference>
<keyword evidence="2" id="KW-0540">Nuclease</keyword>
<feature type="domain" description="Putative restriction endonuclease" evidence="1">
    <location>
        <begin position="35"/>
        <end position="201"/>
    </location>
</feature>
<dbReference type="CDD" id="cd06260">
    <property type="entry name" value="DUF820-like"/>
    <property type="match status" value="1"/>
</dbReference>
<gene>
    <name evidence="2" type="ORF">E0F88_08350</name>
</gene>
<dbReference type="InterPro" id="IPR008538">
    <property type="entry name" value="Uma2"/>
</dbReference>
<dbReference type="EMBL" id="SMFL01000003">
    <property type="protein sequence ID" value="TDE16250.1"/>
    <property type="molecule type" value="Genomic_DNA"/>
</dbReference>
<dbReference type="RefSeq" id="WP_131957784.1">
    <property type="nucleotide sequence ID" value="NZ_SMFL01000003.1"/>
</dbReference>
<dbReference type="Gene3D" id="3.90.1570.10">
    <property type="entry name" value="tt1808, chain A"/>
    <property type="match status" value="1"/>
</dbReference>
<comment type="caution">
    <text evidence="2">The sequence shown here is derived from an EMBL/GenBank/DDBJ whole genome shotgun (WGS) entry which is preliminary data.</text>
</comment>
<dbReference type="Proteomes" id="UP000294850">
    <property type="component" value="Unassembled WGS sequence"/>
</dbReference>
<reference evidence="2 3" key="1">
    <citation type="submission" date="2019-03" db="EMBL/GenBank/DDBJ databases">
        <title>Dyadobacter AR-3-6 sp. nov., isolated from arctic soil.</title>
        <authorList>
            <person name="Chaudhary D.K."/>
        </authorList>
    </citation>
    <scope>NUCLEOTIDE SEQUENCE [LARGE SCALE GENOMIC DNA]</scope>
    <source>
        <strain evidence="2 3">AR-3-6</strain>
    </source>
</reference>
<dbReference type="OrthoDB" id="943262at2"/>
<evidence type="ECO:0000313" key="3">
    <source>
        <dbReference type="Proteomes" id="UP000294850"/>
    </source>
</evidence>